<evidence type="ECO:0000256" key="3">
    <source>
        <dbReference type="ARBA" id="ARBA00023163"/>
    </source>
</evidence>
<evidence type="ECO:0000259" key="4">
    <source>
        <dbReference type="PROSITE" id="PS01124"/>
    </source>
</evidence>
<dbReference type="Pfam" id="PF02311">
    <property type="entry name" value="AraC_binding"/>
    <property type="match status" value="1"/>
</dbReference>
<keyword evidence="3" id="KW-0804">Transcription</keyword>
<evidence type="ECO:0000313" key="5">
    <source>
        <dbReference type="EMBL" id="MDN0021674.1"/>
    </source>
</evidence>
<dbReference type="Gene3D" id="1.10.10.60">
    <property type="entry name" value="Homeodomain-like"/>
    <property type="match status" value="2"/>
</dbReference>
<dbReference type="SUPFAM" id="SSF46689">
    <property type="entry name" value="Homeodomain-like"/>
    <property type="match status" value="2"/>
</dbReference>
<evidence type="ECO:0000256" key="1">
    <source>
        <dbReference type="ARBA" id="ARBA00023015"/>
    </source>
</evidence>
<evidence type="ECO:0000313" key="6">
    <source>
        <dbReference type="EMBL" id="MDN0024170.1"/>
    </source>
</evidence>
<evidence type="ECO:0000256" key="2">
    <source>
        <dbReference type="ARBA" id="ARBA00023125"/>
    </source>
</evidence>
<dbReference type="InterPro" id="IPR003313">
    <property type="entry name" value="AraC-bd"/>
</dbReference>
<dbReference type="GO" id="GO:0003700">
    <property type="term" value="F:DNA-binding transcription factor activity"/>
    <property type="evidence" value="ECO:0007669"/>
    <property type="project" value="InterPro"/>
</dbReference>
<dbReference type="RefSeq" id="WP_288914234.1">
    <property type="nucleotide sequence ID" value="NZ_CAUWBX010000046.1"/>
</dbReference>
<accession>A0AAW7JQK4</accession>
<comment type="caution">
    <text evidence="6">The sequence shown here is derived from an EMBL/GenBank/DDBJ whole genome shotgun (WGS) entry which is preliminary data.</text>
</comment>
<dbReference type="Pfam" id="PF12833">
    <property type="entry name" value="HTH_18"/>
    <property type="match status" value="1"/>
</dbReference>
<keyword evidence="2" id="KW-0238">DNA-binding</keyword>
<reference evidence="6" key="1">
    <citation type="submission" date="2023-06" db="EMBL/GenBank/DDBJ databases">
        <authorList>
            <person name="Zeman M."/>
            <person name="Kubasova T."/>
            <person name="Jahodarova E."/>
            <person name="Nykrynova M."/>
            <person name="Rychlik I."/>
        </authorList>
    </citation>
    <scope>NUCLEOTIDE SEQUENCE</scope>
    <source>
        <strain evidence="6">ET15</strain>
        <strain evidence="5">ET37</strain>
    </source>
</reference>
<sequence>MTNDTNKDDAEFKYLIVNETDRRFGLWVNTVGFEAIAPDSPYPLKEHPSGYFFNAEKGRVLHEYQLIYITKGCGQFSSESVGGRHVCGGRLMLVFPGRWHTYRPYRNVGWNEYYIGFEGPVADSLMRGGFFSEEQPVIDIGLSEEFVSLYSRALDVAEADSVASQQHLAGIVMHMLGLVISLSRNRQFEMSAIRQKIEKARIYMKEHVGENISVEQLAADLNISYSWFRKAFREYTGYAPAKYFQELRIQRAKQMLVGTPLSAKEIAVELGYGSAEYFYCMFKKSTGLTPHEYRSYGHVPDTSGG</sequence>
<dbReference type="Proteomes" id="UP001168478">
    <property type="component" value="Unassembled WGS sequence"/>
</dbReference>
<gene>
    <name evidence="5" type="ORF">QVN81_01360</name>
    <name evidence="6" type="ORF">QVN84_01350</name>
</gene>
<dbReference type="SMART" id="SM00342">
    <property type="entry name" value="HTH_ARAC"/>
    <property type="match status" value="1"/>
</dbReference>
<keyword evidence="7" id="KW-1185">Reference proteome</keyword>
<dbReference type="GO" id="GO:0043565">
    <property type="term" value="F:sequence-specific DNA binding"/>
    <property type="evidence" value="ECO:0007669"/>
    <property type="project" value="InterPro"/>
</dbReference>
<dbReference type="PRINTS" id="PR00032">
    <property type="entry name" value="HTHARAC"/>
</dbReference>
<evidence type="ECO:0000313" key="7">
    <source>
        <dbReference type="Proteomes" id="UP001167831"/>
    </source>
</evidence>
<dbReference type="InterPro" id="IPR009057">
    <property type="entry name" value="Homeodomain-like_sf"/>
</dbReference>
<protein>
    <submittedName>
        <fullName evidence="6">AraC family transcriptional regulator</fullName>
    </submittedName>
</protein>
<dbReference type="SUPFAM" id="SSF51215">
    <property type="entry name" value="Regulatory protein AraC"/>
    <property type="match status" value="1"/>
</dbReference>
<dbReference type="Proteomes" id="UP001167831">
    <property type="component" value="Unassembled WGS sequence"/>
</dbReference>
<dbReference type="PANTHER" id="PTHR43280">
    <property type="entry name" value="ARAC-FAMILY TRANSCRIPTIONAL REGULATOR"/>
    <property type="match status" value="1"/>
</dbReference>
<dbReference type="EMBL" id="JAUEIF010000001">
    <property type="protein sequence ID" value="MDN0024170.1"/>
    <property type="molecule type" value="Genomic_DNA"/>
</dbReference>
<reference evidence="6" key="2">
    <citation type="submission" date="2023-08" db="EMBL/GenBank/DDBJ databases">
        <title>Identification and characterization of horizontal gene transfer across gut microbiota members of farm animals based on homology search.</title>
        <authorList>
            <person name="Schwarzerova J."/>
            <person name="Nykrynova M."/>
            <person name="Jureckova K."/>
            <person name="Cejkova D."/>
            <person name="Rychlik I."/>
        </authorList>
    </citation>
    <scope>NUCLEOTIDE SEQUENCE</scope>
    <source>
        <strain evidence="6">ET15</strain>
        <strain evidence="5">ET37</strain>
    </source>
</reference>
<dbReference type="InterPro" id="IPR018060">
    <property type="entry name" value="HTH_AraC"/>
</dbReference>
<dbReference type="InterPro" id="IPR037923">
    <property type="entry name" value="HTH-like"/>
</dbReference>
<dbReference type="AlphaFoldDB" id="A0AAW7JQK4"/>
<evidence type="ECO:0000313" key="8">
    <source>
        <dbReference type="Proteomes" id="UP001168478"/>
    </source>
</evidence>
<organism evidence="6 8">
    <name type="scientific">Leyella lascolaii</name>
    <dbReference type="NCBI Taxonomy" id="1776379"/>
    <lineage>
        <taxon>Bacteria</taxon>
        <taxon>Pseudomonadati</taxon>
        <taxon>Bacteroidota</taxon>
        <taxon>Bacteroidia</taxon>
        <taxon>Bacteroidales</taxon>
        <taxon>Prevotellaceae</taxon>
        <taxon>Leyella</taxon>
    </lineage>
</organism>
<proteinExistence type="predicted"/>
<keyword evidence="1" id="KW-0805">Transcription regulation</keyword>
<dbReference type="PROSITE" id="PS01124">
    <property type="entry name" value="HTH_ARAC_FAMILY_2"/>
    <property type="match status" value="1"/>
</dbReference>
<dbReference type="EMBL" id="JAUEIE010000001">
    <property type="protein sequence ID" value="MDN0021674.1"/>
    <property type="molecule type" value="Genomic_DNA"/>
</dbReference>
<dbReference type="InterPro" id="IPR020449">
    <property type="entry name" value="Tscrpt_reg_AraC-type_HTH"/>
</dbReference>
<dbReference type="PANTHER" id="PTHR43280:SF30">
    <property type="entry name" value="MMSAB OPERON REGULATORY PROTEIN"/>
    <property type="match status" value="1"/>
</dbReference>
<feature type="domain" description="HTH araC/xylS-type" evidence="4">
    <location>
        <begin position="198"/>
        <end position="296"/>
    </location>
</feature>
<name>A0AAW7JQK4_9BACT</name>